<dbReference type="AlphaFoldDB" id="A0A1H9RNZ7"/>
<gene>
    <name evidence="1" type="ORF">SAMN05443377_10856</name>
</gene>
<protein>
    <submittedName>
        <fullName evidence="1">Uncharacterized protein</fullName>
    </submittedName>
</protein>
<accession>A0A1H9RNZ7</accession>
<evidence type="ECO:0000313" key="2">
    <source>
        <dbReference type="Proteomes" id="UP000198815"/>
    </source>
</evidence>
<reference evidence="2" key="1">
    <citation type="submission" date="2016-10" db="EMBL/GenBank/DDBJ databases">
        <authorList>
            <person name="Varghese N."/>
            <person name="Submissions S."/>
        </authorList>
    </citation>
    <scope>NUCLEOTIDE SEQUENCE [LARGE SCALE GENOMIC DNA]</scope>
    <source>
        <strain evidence="2">DSM 16859</strain>
    </source>
</reference>
<name>A0A1H9RNZ7_9ACTN</name>
<dbReference type="Proteomes" id="UP000198815">
    <property type="component" value="Unassembled WGS sequence"/>
</dbReference>
<dbReference type="EMBL" id="FOGZ01000008">
    <property type="protein sequence ID" value="SER74248.1"/>
    <property type="molecule type" value="Genomic_DNA"/>
</dbReference>
<evidence type="ECO:0000313" key="1">
    <source>
        <dbReference type="EMBL" id="SER74248.1"/>
    </source>
</evidence>
<dbReference type="STRING" id="64702.SAMN05443377_10856"/>
<organism evidence="1 2">
    <name type="scientific">Propionibacterium cyclohexanicum</name>
    <dbReference type="NCBI Taxonomy" id="64702"/>
    <lineage>
        <taxon>Bacteria</taxon>
        <taxon>Bacillati</taxon>
        <taxon>Actinomycetota</taxon>
        <taxon>Actinomycetes</taxon>
        <taxon>Propionibacteriales</taxon>
        <taxon>Propionibacteriaceae</taxon>
        <taxon>Propionibacterium</taxon>
    </lineage>
</organism>
<sequence>MPIPTESGGDARFDQRGQQMCTDAMASGETARSALMTPRLASPSAPGPDAQAMDLLWDDAMSQTAERPGLGCLPLGGRDVCR</sequence>
<proteinExistence type="predicted"/>
<keyword evidence="2" id="KW-1185">Reference proteome</keyword>